<evidence type="ECO:0000313" key="8">
    <source>
        <dbReference type="EMBL" id="MDW0112040.1"/>
    </source>
</evidence>
<dbReference type="RefSeq" id="WP_317941906.1">
    <property type="nucleotide sequence ID" value="NZ_JAUBDI010000001.1"/>
</dbReference>
<dbReference type="Proteomes" id="UP001282284">
    <property type="component" value="Unassembled WGS sequence"/>
</dbReference>
<evidence type="ECO:0000256" key="3">
    <source>
        <dbReference type="ARBA" id="ARBA00022692"/>
    </source>
</evidence>
<name>A0ABU4G4Y6_9BACL</name>
<feature type="transmembrane region" description="Helical" evidence="6">
    <location>
        <begin position="80"/>
        <end position="99"/>
    </location>
</feature>
<keyword evidence="2" id="KW-0813">Transport</keyword>
<feature type="transmembrane region" description="Helical" evidence="6">
    <location>
        <begin position="352"/>
        <end position="368"/>
    </location>
</feature>
<dbReference type="InterPro" id="IPR036259">
    <property type="entry name" value="MFS_trans_sf"/>
</dbReference>
<feature type="transmembrane region" description="Helical" evidence="6">
    <location>
        <begin position="311"/>
        <end position="332"/>
    </location>
</feature>
<dbReference type="SUPFAM" id="SSF103473">
    <property type="entry name" value="MFS general substrate transporter"/>
    <property type="match status" value="1"/>
</dbReference>
<feature type="transmembrane region" description="Helical" evidence="6">
    <location>
        <begin position="105"/>
        <end position="126"/>
    </location>
</feature>
<feature type="transmembrane region" description="Helical" evidence="6">
    <location>
        <begin position="219"/>
        <end position="237"/>
    </location>
</feature>
<dbReference type="InterPro" id="IPR052524">
    <property type="entry name" value="MFS_Cyanate_Porter"/>
</dbReference>
<keyword evidence="3 6" id="KW-0812">Transmembrane</keyword>
<reference evidence="8 9" key="1">
    <citation type="submission" date="2023-06" db="EMBL/GenBank/DDBJ databases">
        <title>Sporosarcina sp. nov., isolated from Korean traditional fermented seafood 'Jeotgal'.</title>
        <authorList>
            <person name="Yang A.I."/>
            <person name="Shin N.-R."/>
        </authorList>
    </citation>
    <scope>NUCLEOTIDE SEQUENCE [LARGE SCALE GENOMIC DNA]</scope>
    <source>
        <strain evidence="8 9">KCTC13119</strain>
    </source>
</reference>
<evidence type="ECO:0000256" key="2">
    <source>
        <dbReference type="ARBA" id="ARBA00022448"/>
    </source>
</evidence>
<protein>
    <submittedName>
        <fullName evidence="8">MFS transporter</fullName>
    </submittedName>
</protein>
<evidence type="ECO:0000256" key="1">
    <source>
        <dbReference type="ARBA" id="ARBA00004651"/>
    </source>
</evidence>
<feature type="transmembrane region" description="Helical" evidence="6">
    <location>
        <begin position="54"/>
        <end position="73"/>
    </location>
</feature>
<evidence type="ECO:0000256" key="5">
    <source>
        <dbReference type="ARBA" id="ARBA00023136"/>
    </source>
</evidence>
<feature type="transmembrane region" description="Helical" evidence="6">
    <location>
        <begin position="374"/>
        <end position="393"/>
    </location>
</feature>
<dbReference type="CDD" id="cd17339">
    <property type="entry name" value="MFS_NIMT_CynX_like"/>
    <property type="match status" value="1"/>
</dbReference>
<evidence type="ECO:0000313" key="9">
    <source>
        <dbReference type="Proteomes" id="UP001282284"/>
    </source>
</evidence>
<dbReference type="PROSITE" id="PS50850">
    <property type="entry name" value="MFS"/>
    <property type="match status" value="1"/>
</dbReference>
<comment type="caution">
    <text evidence="8">The sequence shown here is derived from an EMBL/GenBank/DDBJ whole genome shotgun (WGS) entry which is preliminary data.</text>
</comment>
<dbReference type="InterPro" id="IPR011701">
    <property type="entry name" value="MFS"/>
</dbReference>
<evidence type="ECO:0000256" key="6">
    <source>
        <dbReference type="SAM" id="Phobius"/>
    </source>
</evidence>
<feature type="domain" description="Major facilitator superfamily (MFS) profile" evidence="7">
    <location>
        <begin position="17"/>
        <end position="400"/>
    </location>
</feature>
<feature type="transmembrane region" description="Helical" evidence="6">
    <location>
        <begin position="169"/>
        <end position="190"/>
    </location>
</feature>
<keyword evidence="4 6" id="KW-1133">Transmembrane helix</keyword>
<evidence type="ECO:0000259" key="7">
    <source>
        <dbReference type="PROSITE" id="PS50850"/>
    </source>
</evidence>
<dbReference type="InterPro" id="IPR020846">
    <property type="entry name" value="MFS_dom"/>
</dbReference>
<proteinExistence type="predicted"/>
<gene>
    <name evidence="8" type="ORF">QT711_02505</name>
</gene>
<feature type="transmembrane region" description="Helical" evidence="6">
    <location>
        <begin position="257"/>
        <end position="278"/>
    </location>
</feature>
<dbReference type="Gene3D" id="1.20.1250.20">
    <property type="entry name" value="MFS general substrate transporter like domains"/>
    <property type="match status" value="2"/>
</dbReference>
<dbReference type="EMBL" id="JAUBDI010000001">
    <property type="protein sequence ID" value="MDW0112040.1"/>
    <property type="molecule type" value="Genomic_DNA"/>
</dbReference>
<sequence length="403" mass="43306">MDAQHHSRKLTFTKQTWLLVIGIVFIASTLRSPLTSVGPIIGPIRDSLNMSNVLAGFLTTIPLLAFAIISPFAPKLANRFGMELTLFVSLCLLTIGIVIRSIGAIPLLLIGTFLIGVAIAFGNVLLPGLLKLNFPLQIGLMTGIYSVSMNISATIASGISVPIVEQTKFGWQGALAIWALLAGLAIFLWLPQLRRKMDIQAKPSTGTANKGNPFWRSPIAWAVTFFMGLQSLLFYSTSAWMPEMLTSGGMSAAQAGWMLSLLQFSQLPMTFIIPILAGKVKDQRSIVVGIVALYLIGYGGVWLSGGSSFTALWMVAIGIAGGSSFGLSMMFFTLRTETHMEAATLSGMAQSYGYLLAASGPVLFGFLHDLTGSWNSSMFIFLIGSLLLFLCGMQAGKDRKIIS</sequence>
<dbReference type="Pfam" id="PF07690">
    <property type="entry name" value="MFS_1"/>
    <property type="match status" value="1"/>
</dbReference>
<comment type="subcellular location">
    <subcellularLocation>
        <location evidence="1">Cell membrane</location>
        <topology evidence="1">Multi-pass membrane protein</topology>
    </subcellularLocation>
</comment>
<feature type="transmembrane region" description="Helical" evidence="6">
    <location>
        <begin position="16"/>
        <end position="34"/>
    </location>
</feature>
<dbReference type="PANTHER" id="PTHR23523">
    <property type="match status" value="1"/>
</dbReference>
<keyword evidence="5 6" id="KW-0472">Membrane</keyword>
<keyword evidence="9" id="KW-1185">Reference proteome</keyword>
<feature type="transmembrane region" description="Helical" evidence="6">
    <location>
        <begin position="138"/>
        <end position="163"/>
    </location>
</feature>
<feature type="transmembrane region" description="Helical" evidence="6">
    <location>
        <begin position="285"/>
        <end position="305"/>
    </location>
</feature>
<evidence type="ECO:0000256" key="4">
    <source>
        <dbReference type="ARBA" id="ARBA00022989"/>
    </source>
</evidence>
<accession>A0ABU4G4Y6</accession>
<dbReference type="PANTHER" id="PTHR23523:SF2">
    <property type="entry name" value="2-NITROIMIDAZOLE TRANSPORTER"/>
    <property type="match status" value="1"/>
</dbReference>
<organism evidence="8 9">
    <name type="scientific">Sporosarcina saromensis</name>
    <dbReference type="NCBI Taxonomy" id="359365"/>
    <lineage>
        <taxon>Bacteria</taxon>
        <taxon>Bacillati</taxon>
        <taxon>Bacillota</taxon>
        <taxon>Bacilli</taxon>
        <taxon>Bacillales</taxon>
        <taxon>Caryophanaceae</taxon>
        <taxon>Sporosarcina</taxon>
    </lineage>
</organism>